<proteinExistence type="predicted"/>
<organism evidence="2 3">
    <name type="scientific">Meiothermus taiwanensis WR-220</name>
    <dbReference type="NCBI Taxonomy" id="1339250"/>
    <lineage>
        <taxon>Bacteria</taxon>
        <taxon>Thermotogati</taxon>
        <taxon>Deinococcota</taxon>
        <taxon>Deinococci</taxon>
        <taxon>Thermales</taxon>
        <taxon>Thermaceae</taxon>
        <taxon>Meiothermus</taxon>
    </lineage>
</organism>
<name>A0ABN5M5S9_9DEIN</name>
<accession>A0ABN5M5S9</accession>
<evidence type="ECO:0000256" key="1">
    <source>
        <dbReference type="SAM" id="Phobius"/>
    </source>
</evidence>
<sequence>MKKLWLLLIPLLAACAPYYGPRDFWGPRERDFFEALVGFLFLILLVLLIAVVVVWVLRQLRQGPWSQLKDAVLPLPSPLAPRIRALREATGSLPPDQRERLNDMIVEVWEALERGDRKSAEAGVLRAEAFLEFSRKE</sequence>
<keyword evidence="1" id="KW-0812">Transmembrane</keyword>
<evidence type="ECO:0000313" key="3">
    <source>
        <dbReference type="Proteomes" id="UP000263013"/>
    </source>
</evidence>
<dbReference type="EMBL" id="CP021130">
    <property type="protein sequence ID" value="AWR87935.1"/>
    <property type="molecule type" value="Genomic_DNA"/>
</dbReference>
<keyword evidence="1" id="KW-1133">Transmembrane helix</keyword>
<evidence type="ECO:0000313" key="2">
    <source>
        <dbReference type="EMBL" id="AWR87935.1"/>
    </source>
</evidence>
<gene>
    <name evidence="2" type="ORF">Mtai_v1c27070</name>
</gene>
<dbReference type="PROSITE" id="PS51257">
    <property type="entry name" value="PROKAR_LIPOPROTEIN"/>
    <property type="match status" value="1"/>
</dbReference>
<keyword evidence="1" id="KW-0472">Membrane</keyword>
<feature type="transmembrane region" description="Helical" evidence="1">
    <location>
        <begin position="39"/>
        <end position="57"/>
    </location>
</feature>
<protein>
    <submittedName>
        <fullName evidence="2">Uncharacterized protein</fullName>
    </submittedName>
</protein>
<dbReference type="RefSeq" id="WP_013015273.1">
    <property type="nucleotide sequence ID" value="NZ_CP021130.1"/>
</dbReference>
<dbReference type="Proteomes" id="UP000263013">
    <property type="component" value="Chromosome"/>
</dbReference>
<reference evidence="2 3" key="1">
    <citation type="submission" date="2017-05" db="EMBL/GenBank/DDBJ databases">
        <title>Complete genome sequence of Meiothermus taiwanensis WR-220.</title>
        <authorList>
            <person name="Wu W.-L."/>
            <person name="Lo W.-S."/>
            <person name="Kuo C.-H."/>
            <person name="Wu S.-H."/>
        </authorList>
    </citation>
    <scope>NUCLEOTIDE SEQUENCE [LARGE SCALE GENOMIC DNA]</scope>
    <source>
        <strain evidence="2 3">WR-220</strain>
    </source>
</reference>
<keyword evidence="3" id="KW-1185">Reference proteome</keyword>